<keyword evidence="2" id="KW-0238">DNA-binding</keyword>
<gene>
    <name evidence="5" type="ORF">GCM10009681_15130</name>
</gene>
<keyword evidence="1" id="KW-0805">Transcription regulation</keyword>
<keyword evidence="6" id="KW-1185">Reference proteome</keyword>
<evidence type="ECO:0000259" key="4">
    <source>
        <dbReference type="PROSITE" id="PS01124"/>
    </source>
</evidence>
<accession>A0ABN2K045</accession>
<organism evidence="5 6">
    <name type="scientific">Luedemannella helvata</name>
    <dbReference type="NCBI Taxonomy" id="349315"/>
    <lineage>
        <taxon>Bacteria</taxon>
        <taxon>Bacillati</taxon>
        <taxon>Actinomycetota</taxon>
        <taxon>Actinomycetes</taxon>
        <taxon>Micromonosporales</taxon>
        <taxon>Micromonosporaceae</taxon>
        <taxon>Luedemannella</taxon>
    </lineage>
</organism>
<evidence type="ECO:0000256" key="3">
    <source>
        <dbReference type="ARBA" id="ARBA00023163"/>
    </source>
</evidence>
<dbReference type="Gene3D" id="1.10.10.60">
    <property type="entry name" value="Homeodomain-like"/>
    <property type="match status" value="1"/>
</dbReference>
<sequence length="257" mass="27908">MGLAERGVLYPARLPTFHRAPAPGRVAALVRWFWIPEWRIAPGRTSRQHLIAFPACNLVVEPAAVTLSGPTTRSSHRDLTGTGWAVGALLRPAAVPHFLDDPATLRDAARPLSLPALADPVRRAMNGPGERRDRAVEAFVDWLVATVPAPSDEGLLANAMTDVIDADESIRTVEDAAARLRISPRTLQRLARRYVGLPPLAMIRRARLQRAAERLRADPAANLAALAADLGYTDHAHLANEFRTVLGLTPSGYRQGS</sequence>
<dbReference type="InterPro" id="IPR050204">
    <property type="entry name" value="AraC_XylS_family_regulators"/>
</dbReference>
<evidence type="ECO:0000313" key="5">
    <source>
        <dbReference type="EMBL" id="GAA1745160.1"/>
    </source>
</evidence>
<dbReference type="Pfam" id="PF12833">
    <property type="entry name" value="HTH_18"/>
    <property type="match status" value="1"/>
</dbReference>
<evidence type="ECO:0000256" key="1">
    <source>
        <dbReference type="ARBA" id="ARBA00023015"/>
    </source>
</evidence>
<dbReference type="InterPro" id="IPR046532">
    <property type="entry name" value="DUF6597"/>
</dbReference>
<dbReference type="Pfam" id="PF20240">
    <property type="entry name" value="DUF6597"/>
    <property type="match status" value="1"/>
</dbReference>
<dbReference type="PROSITE" id="PS00041">
    <property type="entry name" value="HTH_ARAC_FAMILY_1"/>
    <property type="match status" value="1"/>
</dbReference>
<reference evidence="6" key="1">
    <citation type="journal article" date="2019" name="Int. J. Syst. Evol. Microbiol.">
        <title>The Global Catalogue of Microorganisms (GCM) 10K type strain sequencing project: providing services to taxonomists for standard genome sequencing and annotation.</title>
        <authorList>
            <consortium name="The Broad Institute Genomics Platform"/>
            <consortium name="The Broad Institute Genome Sequencing Center for Infectious Disease"/>
            <person name="Wu L."/>
            <person name="Ma J."/>
        </authorList>
    </citation>
    <scope>NUCLEOTIDE SEQUENCE [LARGE SCALE GENOMIC DNA]</scope>
    <source>
        <strain evidence="6">JCM 13249</strain>
    </source>
</reference>
<dbReference type="PANTHER" id="PTHR46796">
    <property type="entry name" value="HTH-TYPE TRANSCRIPTIONAL ACTIVATOR RHAS-RELATED"/>
    <property type="match status" value="1"/>
</dbReference>
<keyword evidence="3" id="KW-0804">Transcription</keyword>
<dbReference type="InterPro" id="IPR009057">
    <property type="entry name" value="Homeodomain-like_sf"/>
</dbReference>
<evidence type="ECO:0000313" key="6">
    <source>
        <dbReference type="Proteomes" id="UP001500655"/>
    </source>
</evidence>
<dbReference type="PROSITE" id="PS01124">
    <property type="entry name" value="HTH_ARAC_FAMILY_2"/>
    <property type="match status" value="1"/>
</dbReference>
<comment type="caution">
    <text evidence="5">The sequence shown here is derived from an EMBL/GenBank/DDBJ whole genome shotgun (WGS) entry which is preliminary data.</text>
</comment>
<dbReference type="InterPro" id="IPR018060">
    <property type="entry name" value="HTH_AraC"/>
</dbReference>
<name>A0ABN2K045_9ACTN</name>
<proteinExistence type="predicted"/>
<protein>
    <submittedName>
        <fullName evidence="5">Helix-turn-helix domain-containing protein</fullName>
    </submittedName>
</protein>
<dbReference type="InterPro" id="IPR018062">
    <property type="entry name" value="HTH_AraC-typ_CS"/>
</dbReference>
<evidence type="ECO:0000256" key="2">
    <source>
        <dbReference type="ARBA" id="ARBA00023125"/>
    </source>
</evidence>
<dbReference type="SMART" id="SM00342">
    <property type="entry name" value="HTH_ARAC"/>
    <property type="match status" value="1"/>
</dbReference>
<dbReference type="Proteomes" id="UP001500655">
    <property type="component" value="Unassembled WGS sequence"/>
</dbReference>
<feature type="domain" description="HTH araC/xylS-type" evidence="4">
    <location>
        <begin position="158"/>
        <end position="256"/>
    </location>
</feature>
<dbReference type="SUPFAM" id="SSF46689">
    <property type="entry name" value="Homeodomain-like"/>
    <property type="match status" value="1"/>
</dbReference>
<dbReference type="EMBL" id="BAAALS010000005">
    <property type="protein sequence ID" value="GAA1745160.1"/>
    <property type="molecule type" value="Genomic_DNA"/>
</dbReference>